<reference evidence="1 2" key="1">
    <citation type="submission" date="2024-05" db="EMBL/GenBank/DDBJ databases">
        <title>De novo assembly of an allotetraploid wild potato.</title>
        <authorList>
            <person name="Hosaka A.J."/>
        </authorList>
    </citation>
    <scope>NUCLEOTIDE SEQUENCE [LARGE SCALE GENOMIC DNA]</scope>
    <source>
        <tissue evidence="1">Young leaves</tissue>
    </source>
</reference>
<feature type="non-terminal residue" evidence="1">
    <location>
        <position position="1"/>
    </location>
</feature>
<organism evidence="1 2">
    <name type="scientific">Solanum stoloniferum</name>
    <dbReference type="NCBI Taxonomy" id="62892"/>
    <lineage>
        <taxon>Eukaryota</taxon>
        <taxon>Viridiplantae</taxon>
        <taxon>Streptophyta</taxon>
        <taxon>Embryophyta</taxon>
        <taxon>Tracheophyta</taxon>
        <taxon>Spermatophyta</taxon>
        <taxon>Magnoliopsida</taxon>
        <taxon>eudicotyledons</taxon>
        <taxon>Gunneridae</taxon>
        <taxon>Pentapetalae</taxon>
        <taxon>asterids</taxon>
        <taxon>lamiids</taxon>
        <taxon>Solanales</taxon>
        <taxon>Solanaceae</taxon>
        <taxon>Solanoideae</taxon>
        <taxon>Solaneae</taxon>
        <taxon>Solanum</taxon>
    </lineage>
</organism>
<protein>
    <submittedName>
        <fullName evidence="1">Uncharacterized protein</fullName>
    </submittedName>
</protein>
<evidence type="ECO:0000313" key="1">
    <source>
        <dbReference type="EMBL" id="KAL3342255.1"/>
    </source>
</evidence>
<dbReference type="AlphaFoldDB" id="A0ABD2SEH2"/>
<dbReference type="EMBL" id="JBJKTR010000015">
    <property type="protein sequence ID" value="KAL3342255.1"/>
    <property type="molecule type" value="Genomic_DNA"/>
</dbReference>
<evidence type="ECO:0000313" key="2">
    <source>
        <dbReference type="Proteomes" id="UP001627284"/>
    </source>
</evidence>
<accession>A0ABD2SEH2</accession>
<name>A0ABD2SEH2_9SOLN</name>
<gene>
    <name evidence="1" type="ORF">AABB24_026329</name>
</gene>
<comment type="caution">
    <text evidence="1">The sequence shown here is derived from an EMBL/GenBank/DDBJ whole genome shotgun (WGS) entry which is preliminary data.</text>
</comment>
<sequence length="120" mass="13936">QKSIAYKNIFLVFFTKNLFIRSKRNGWDSKPIGSQVTEPIFLIEFVAFRYGCSTTHNKSYINDEVLLFLLHPYPIRVVNVVQVLITRSSTKVNNTRKEHGIQDLQSMIEGRSTIKYIILV</sequence>
<proteinExistence type="predicted"/>
<dbReference type="Proteomes" id="UP001627284">
    <property type="component" value="Unassembled WGS sequence"/>
</dbReference>
<keyword evidence="2" id="KW-1185">Reference proteome</keyword>